<evidence type="ECO:0000313" key="14">
    <source>
        <dbReference type="EMBL" id="RXM92490.1"/>
    </source>
</evidence>
<keyword evidence="8 11" id="KW-1015">Disulfide bond</keyword>
<dbReference type="SMART" id="SM00192">
    <property type="entry name" value="LDLa"/>
    <property type="match status" value="1"/>
</dbReference>
<dbReference type="PROSITE" id="PS51120">
    <property type="entry name" value="LDLRB"/>
    <property type="match status" value="1"/>
</dbReference>
<proteinExistence type="predicted"/>
<evidence type="ECO:0000256" key="2">
    <source>
        <dbReference type="ARBA" id="ARBA00022536"/>
    </source>
</evidence>
<comment type="caution">
    <text evidence="14">The sequence shown here is derived from an EMBL/GenBank/DDBJ whole genome shotgun (WGS) entry which is preliminary data.</text>
</comment>
<comment type="subcellular location">
    <subcellularLocation>
        <location evidence="1">Membrane</location>
        <topology evidence="1">Single-pass membrane protein</topology>
    </subcellularLocation>
</comment>
<dbReference type="Gene3D" id="4.10.400.10">
    <property type="entry name" value="Low-density Lipoprotein Receptor"/>
    <property type="match status" value="1"/>
</dbReference>
<dbReference type="GO" id="GO:0006898">
    <property type="term" value="P:receptor-mediated endocytosis"/>
    <property type="evidence" value="ECO:0007669"/>
    <property type="project" value="TreeGrafter"/>
</dbReference>
<dbReference type="InterPro" id="IPR023415">
    <property type="entry name" value="LDLR_class-A_CS"/>
</dbReference>
<evidence type="ECO:0000256" key="3">
    <source>
        <dbReference type="ARBA" id="ARBA00022583"/>
    </source>
</evidence>
<dbReference type="Proteomes" id="UP000289886">
    <property type="component" value="Unassembled WGS sequence"/>
</dbReference>
<feature type="disulfide bond" evidence="11">
    <location>
        <begin position="493"/>
        <end position="508"/>
    </location>
</feature>
<dbReference type="PROSITE" id="PS01209">
    <property type="entry name" value="LDLRA_1"/>
    <property type="match status" value="1"/>
</dbReference>
<organism evidence="14 15">
    <name type="scientific">Acipenser ruthenus</name>
    <name type="common">Sterlet sturgeon</name>
    <dbReference type="NCBI Taxonomy" id="7906"/>
    <lineage>
        <taxon>Eukaryota</taxon>
        <taxon>Metazoa</taxon>
        <taxon>Chordata</taxon>
        <taxon>Craniata</taxon>
        <taxon>Vertebrata</taxon>
        <taxon>Euteleostomi</taxon>
        <taxon>Actinopterygii</taxon>
        <taxon>Chondrostei</taxon>
        <taxon>Acipenseriformes</taxon>
        <taxon>Acipenseridae</taxon>
        <taxon>Acipenser</taxon>
    </lineage>
</organism>
<keyword evidence="14" id="KW-0449">Lipoprotein</keyword>
<dbReference type="SUPFAM" id="SSF57424">
    <property type="entry name" value="LDL receptor-like module"/>
    <property type="match status" value="1"/>
</dbReference>
<dbReference type="InterPro" id="IPR036055">
    <property type="entry name" value="LDL_receptor-like_sf"/>
</dbReference>
<dbReference type="Gene3D" id="2.10.25.10">
    <property type="entry name" value="Laminin"/>
    <property type="match status" value="1"/>
</dbReference>
<dbReference type="Pfam" id="PF00057">
    <property type="entry name" value="Ldl_recept_a"/>
    <property type="match status" value="1"/>
</dbReference>
<dbReference type="Pfam" id="PF14670">
    <property type="entry name" value="FXa_inhibition"/>
    <property type="match status" value="1"/>
</dbReference>
<dbReference type="PROSITE" id="PS50068">
    <property type="entry name" value="LDLRA_2"/>
    <property type="match status" value="1"/>
</dbReference>
<evidence type="ECO:0000256" key="9">
    <source>
        <dbReference type="ARBA" id="ARBA00023170"/>
    </source>
</evidence>
<feature type="domain" description="EGF-like" evidence="13">
    <location>
        <begin position="432"/>
        <end position="468"/>
    </location>
</feature>
<dbReference type="PANTHER" id="PTHR22722:SF12">
    <property type="entry name" value="EGF-LIKE DOMAIN-CONTAINING PROTEIN"/>
    <property type="match status" value="1"/>
</dbReference>
<evidence type="ECO:0000256" key="11">
    <source>
        <dbReference type="PROSITE-ProRule" id="PRU00124"/>
    </source>
</evidence>
<dbReference type="GO" id="GO:0042562">
    <property type="term" value="F:hormone binding"/>
    <property type="evidence" value="ECO:0007669"/>
    <property type="project" value="TreeGrafter"/>
</dbReference>
<keyword evidence="7" id="KW-0472">Membrane</keyword>
<evidence type="ECO:0000259" key="13">
    <source>
        <dbReference type="SMART" id="SM00181"/>
    </source>
</evidence>
<dbReference type="GO" id="GO:0043235">
    <property type="term" value="C:receptor complex"/>
    <property type="evidence" value="ECO:0007669"/>
    <property type="project" value="TreeGrafter"/>
</dbReference>
<feature type="domain" description="EGF-like" evidence="13">
    <location>
        <begin position="160"/>
        <end position="196"/>
    </location>
</feature>
<dbReference type="InterPro" id="IPR002172">
    <property type="entry name" value="LDrepeatLR_classA_rpt"/>
</dbReference>
<feature type="repeat" description="LDL-receptor class B" evidence="12">
    <location>
        <begin position="110"/>
        <end position="152"/>
    </location>
</feature>
<dbReference type="InterPro" id="IPR000742">
    <property type="entry name" value="EGF"/>
</dbReference>
<dbReference type="InterPro" id="IPR051221">
    <property type="entry name" value="LDLR-related"/>
</dbReference>
<dbReference type="SUPFAM" id="SSF57184">
    <property type="entry name" value="Growth factor receptor domain"/>
    <property type="match status" value="1"/>
</dbReference>
<evidence type="ECO:0000256" key="6">
    <source>
        <dbReference type="ARBA" id="ARBA00022989"/>
    </source>
</evidence>
<evidence type="ECO:0000313" key="15">
    <source>
        <dbReference type="Proteomes" id="UP000289886"/>
    </source>
</evidence>
<keyword evidence="15" id="KW-1185">Reference proteome</keyword>
<evidence type="ECO:0000256" key="5">
    <source>
        <dbReference type="ARBA" id="ARBA00022737"/>
    </source>
</evidence>
<dbReference type="InterPro" id="IPR009030">
    <property type="entry name" value="Growth_fac_rcpt_cys_sf"/>
</dbReference>
<dbReference type="InterPro" id="IPR000033">
    <property type="entry name" value="LDLR_classB_rpt"/>
</dbReference>
<protein>
    <submittedName>
        <fullName evidence="14">Low-density lipoprotein receptor-related protein 6</fullName>
    </submittedName>
</protein>
<dbReference type="EMBL" id="SCEB01006177">
    <property type="protein sequence ID" value="RXM92490.1"/>
    <property type="molecule type" value="Genomic_DNA"/>
</dbReference>
<accession>A0A444UWD8</accession>
<evidence type="ECO:0000256" key="4">
    <source>
        <dbReference type="ARBA" id="ARBA00022692"/>
    </source>
</evidence>
<dbReference type="SMART" id="SM00181">
    <property type="entry name" value="EGF"/>
    <property type="match status" value="2"/>
</dbReference>
<evidence type="ECO:0000256" key="10">
    <source>
        <dbReference type="ARBA" id="ARBA00023180"/>
    </source>
</evidence>
<dbReference type="PANTHER" id="PTHR22722">
    <property type="entry name" value="LOW-DENSITY LIPOPROTEIN RECEPTOR-RELATED PROTEIN 2-RELATED"/>
    <property type="match status" value="1"/>
</dbReference>
<name>A0A444UWD8_ACIRT</name>
<dbReference type="SMART" id="SM00135">
    <property type="entry name" value="LY"/>
    <property type="match status" value="5"/>
</dbReference>
<keyword evidence="3" id="KW-0254">Endocytosis</keyword>
<dbReference type="GO" id="GO:0016324">
    <property type="term" value="C:apical plasma membrane"/>
    <property type="evidence" value="ECO:0007669"/>
    <property type="project" value="TreeGrafter"/>
</dbReference>
<keyword evidence="5" id="KW-0677">Repeat</keyword>
<dbReference type="AlphaFoldDB" id="A0A444UWD8"/>
<keyword evidence="6" id="KW-1133">Transmembrane helix</keyword>
<comment type="caution">
    <text evidence="11">Lacks conserved residue(s) required for the propagation of feature annotation.</text>
</comment>
<keyword evidence="4" id="KW-0812">Transmembrane</keyword>
<gene>
    <name evidence="14" type="ORF">EOD39_20078</name>
</gene>
<keyword evidence="10" id="KW-0325">Glycoprotein</keyword>
<dbReference type="InterPro" id="IPR011042">
    <property type="entry name" value="6-blade_b-propeller_TolB-like"/>
</dbReference>
<evidence type="ECO:0000256" key="1">
    <source>
        <dbReference type="ARBA" id="ARBA00004167"/>
    </source>
</evidence>
<dbReference type="CDD" id="cd00112">
    <property type="entry name" value="LDLa"/>
    <property type="match status" value="1"/>
</dbReference>
<dbReference type="Gene3D" id="2.120.10.30">
    <property type="entry name" value="TolB, C-terminal domain"/>
    <property type="match status" value="4"/>
</dbReference>
<evidence type="ECO:0000256" key="7">
    <source>
        <dbReference type="ARBA" id="ARBA00023136"/>
    </source>
</evidence>
<sequence length="725" mass="80988">MNGSFSCGCHPGYLLELDGRRCKAAGQEPFLLASVQFDLLLYGLRSFKEDVLTFTGKKIIFSVDYDWKEKKVFWLSLDAESIKWITMDKKNKGTIVKETPSPFSLSVFEDVIYWSDTKMRTIQKANKDTGKNRTVLIKRLGQPFGLKVIHETLQPIAFNPCQNLGCSHLCLLGPKQSGMCRCPIGFLLANDGTTCVLPADTAFLFLVSPSVITQVYLKNIQSTIGLKTLPEHKALSVPIVNQITAMDYVLQDQSVYAADSEGGFIALFKLKEQELVFRGKVLQLEGDVVTSLAVDWITHNIYWSSRQQLIHVTLASKAYTTILFDRDLSQPNSIAVHPPSGVMCFSHMQEEGAGVIGSILLNGLNYKEYKTGPERLAAFTHIEKMLFWTTVNDTTKVWYSDGLQTKHLWFEVKKDVVDLKVYSKFSQQGTNHCVEKNGGCSHICLPYPGGRTCKCHIGYNSTNATACGKDVRCPEMTRPCKDGRKCLLRERFCDGQADCLDESDEENCADGVRSLAVDWFTGQLYWTNRKRKAIYAGAADGSGYATVLGKNIDPKELVLLPAKRVRPSPSIALVLELQASGGYDPYGQEVNRLISRGWVKIDIFDSHNRVISGRWKVPIRILPVNPRLTTGEINAVPQLENAELYLRIVNARDADVQSFAPITHNNAGLYKYPPQAPARSLFAADAPLPSYPSPYRFPNSQMMCSSYLETVDPPPPSAMLFEEFE</sequence>
<evidence type="ECO:0000256" key="12">
    <source>
        <dbReference type="PROSITE-ProRule" id="PRU00461"/>
    </source>
</evidence>
<keyword evidence="9 14" id="KW-0675">Receptor</keyword>
<evidence type="ECO:0000256" key="8">
    <source>
        <dbReference type="ARBA" id="ARBA00023157"/>
    </source>
</evidence>
<dbReference type="SUPFAM" id="SSF63825">
    <property type="entry name" value="YWTD domain"/>
    <property type="match status" value="2"/>
</dbReference>
<reference evidence="14 15" key="1">
    <citation type="submission" date="2019-01" db="EMBL/GenBank/DDBJ databases">
        <title>Draft Genome and Complete Hox-Cluster Characterization of the Sterlet Sturgeon (Acipenser ruthenus).</title>
        <authorList>
            <person name="Wei Q."/>
        </authorList>
    </citation>
    <scope>NUCLEOTIDE SEQUENCE [LARGE SCALE GENOMIC DNA]</scope>
    <source>
        <strain evidence="14">WHYD16114868_AA</strain>
        <tissue evidence="14">Blood</tissue>
    </source>
</reference>
<keyword evidence="2" id="KW-0245">EGF-like domain</keyword>